<dbReference type="OrthoDB" id="4913at2"/>
<dbReference type="STRING" id="679192.HMPREF9013_0749"/>
<evidence type="ECO:0000313" key="8">
    <source>
        <dbReference type="EMBL" id="EFC06057.1"/>
    </source>
</evidence>
<dbReference type="InterPro" id="IPR005238">
    <property type="entry name" value="ComB-like"/>
</dbReference>
<dbReference type="PANTHER" id="PTHR37311:SF1">
    <property type="entry name" value="2-PHOSPHOSULFOLACTATE PHOSPHATASE-RELATED"/>
    <property type="match status" value="1"/>
</dbReference>
<protein>
    <recommendedName>
        <fullName evidence="4">Probable 2-phosphosulfolactate phosphatase</fullName>
        <ecNumber evidence="3">3.1.3.71</ecNumber>
    </recommendedName>
</protein>
<evidence type="ECO:0000256" key="7">
    <source>
        <dbReference type="ARBA" id="ARBA00033711"/>
    </source>
</evidence>
<proteinExistence type="inferred from homology"/>
<comment type="similarity">
    <text evidence="2">Belongs to the ComB family.</text>
</comment>
<organism evidence="8 9">
    <name type="scientific">Bulleidia extructa W1219</name>
    <dbReference type="NCBI Taxonomy" id="679192"/>
    <lineage>
        <taxon>Bacteria</taxon>
        <taxon>Bacillati</taxon>
        <taxon>Bacillota</taxon>
        <taxon>Erysipelotrichia</taxon>
        <taxon>Erysipelotrichales</taxon>
        <taxon>Erysipelotrichaceae</taxon>
        <taxon>Bulleidia</taxon>
    </lineage>
</organism>
<dbReference type="GO" id="GO:0050545">
    <property type="term" value="F:sulfopyruvate decarboxylase activity"/>
    <property type="evidence" value="ECO:0007669"/>
    <property type="project" value="TreeGrafter"/>
</dbReference>
<dbReference type="Gene3D" id="3.90.1560.10">
    <property type="entry name" value="ComB-like"/>
    <property type="match status" value="1"/>
</dbReference>
<comment type="catalytic activity">
    <reaction evidence="7">
        <text>(2R)-O-phospho-3-sulfolactate + H2O = (2R)-3-sulfolactate + phosphate</text>
        <dbReference type="Rhea" id="RHEA:23416"/>
        <dbReference type="ChEBI" id="CHEBI:15377"/>
        <dbReference type="ChEBI" id="CHEBI:15597"/>
        <dbReference type="ChEBI" id="CHEBI:43474"/>
        <dbReference type="ChEBI" id="CHEBI:58738"/>
        <dbReference type="EC" id="3.1.3.71"/>
    </reaction>
</comment>
<gene>
    <name evidence="8" type="ORF">HMPREF9013_0749</name>
</gene>
<dbReference type="Proteomes" id="UP000005017">
    <property type="component" value="Unassembled WGS sequence"/>
</dbReference>
<reference evidence="9" key="1">
    <citation type="submission" date="2009-12" db="EMBL/GenBank/DDBJ databases">
        <title>Sequence of Clostridiales genomosp. BVAB3 str. UPII9-5.</title>
        <authorList>
            <person name="Madupu R."/>
            <person name="Durkin A.S."/>
            <person name="Torralba M."/>
            <person name="Methe B."/>
            <person name="Sutton G.G."/>
            <person name="Strausberg R.L."/>
            <person name="Nelson K.E."/>
        </authorList>
    </citation>
    <scope>NUCLEOTIDE SEQUENCE [LARGE SCALE GENOMIC DNA]</scope>
    <source>
        <strain evidence="9">W1219</strain>
    </source>
</reference>
<dbReference type="GO" id="GO:0050532">
    <property type="term" value="F:2-phosphosulfolactate phosphatase activity"/>
    <property type="evidence" value="ECO:0007669"/>
    <property type="project" value="UniProtKB-EC"/>
</dbReference>
<keyword evidence="9" id="KW-1185">Reference proteome</keyword>
<dbReference type="GO" id="GO:0000287">
    <property type="term" value="F:magnesium ion binding"/>
    <property type="evidence" value="ECO:0007669"/>
    <property type="project" value="InterPro"/>
</dbReference>
<dbReference type="EMBL" id="ADFR01000002">
    <property type="protein sequence ID" value="EFC06057.1"/>
    <property type="molecule type" value="Genomic_DNA"/>
</dbReference>
<evidence type="ECO:0000256" key="2">
    <source>
        <dbReference type="ARBA" id="ARBA00009997"/>
    </source>
</evidence>
<dbReference type="EC" id="3.1.3.71" evidence="3"/>
<accession>D2MLY1</accession>
<dbReference type="RefSeq" id="WP_006626402.1">
    <property type="nucleotide sequence ID" value="NZ_ADFR01000002.1"/>
</dbReference>
<dbReference type="PANTHER" id="PTHR37311">
    <property type="entry name" value="2-PHOSPHOSULFOLACTATE PHOSPHATASE-RELATED"/>
    <property type="match status" value="1"/>
</dbReference>
<name>D2MLY1_9FIRM</name>
<dbReference type="SUPFAM" id="SSF142823">
    <property type="entry name" value="ComB-like"/>
    <property type="match status" value="1"/>
</dbReference>
<keyword evidence="6" id="KW-0460">Magnesium</keyword>
<comment type="caution">
    <text evidence="8">The sequence shown here is derived from an EMBL/GenBank/DDBJ whole genome shotgun (WGS) entry which is preliminary data.</text>
</comment>
<dbReference type="Pfam" id="PF04029">
    <property type="entry name" value="2-ph_phosp"/>
    <property type="match status" value="1"/>
</dbReference>
<evidence type="ECO:0000256" key="3">
    <source>
        <dbReference type="ARBA" id="ARBA00012953"/>
    </source>
</evidence>
<dbReference type="eggNOG" id="COG2045">
    <property type="taxonomic scope" value="Bacteria"/>
</dbReference>
<evidence type="ECO:0000256" key="5">
    <source>
        <dbReference type="ARBA" id="ARBA00022801"/>
    </source>
</evidence>
<comment type="cofactor">
    <cofactor evidence="1">
        <name>Mg(2+)</name>
        <dbReference type="ChEBI" id="CHEBI:18420"/>
    </cofactor>
</comment>
<evidence type="ECO:0000256" key="1">
    <source>
        <dbReference type="ARBA" id="ARBA00001946"/>
    </source>
</evidence>
<evidence type="ECO:0000256" key="4">
    <source>
        <dbReference type="ARBA" id="ARBA00021948"/>
    </source>
</evidence>
<evidence type="ECO:0000256" key="6">
    <source>
        <dbReference type="ARBA" id="ARBA00022842"/>
    </source>
</evidence>
<keyword evidence="5" id="KW-0378">Hydrolase</keyword>
<evidence type="ECO:0000313" key="9">
    <source>
        <dbReference type="Proteomes" id="UP000005017"/>
    </source>
</evidence>
<dbReference type="AlphaFoldDB" id="D2MLY1"/>
<sequence>MNIQILPLLKGAKEATGLTVIIDVFRAFSLEVYLHEKAVKAIFPVQKIEEAFALKKIYPEAILIGERNGIQINGFDYGNSPSEIIDQDLRDKIIIHTTSAGVQGIMNATKADEMVTGALVNAKATISYIQRKKCDIVSIVPMGWNGKRMSEEDNLCAQYMMSLLKGEKFPNLEAKIESLKQSEGKKFFDPTQPQFPKEDFELCTQVDCFQGVNRVVWENHQCQMVWEKVHEV</sequence>
<dbReference type="InterPro" id="IPR036702">
    <property type="entry name" value="ComB-like_sf"/>
</dbReference>